<protein>
    <submittedName>
        <fullName evidence="2">Type 2 lanthipeptide synthetase LanM family protein</fullName>
    </submittedName>
</protein>
<proteinExistence type="predicted"/>
<dbReference type="SMART" id="SM01260">
    <property type="entry name" value="LANC_like"/>
    <property type="match status" value="1"/>
</dbReference>
<dbReference type="InterPro" id="IPR012341">
    <property type="entry name" value="6hp_glycosidase-like_sf"/>
</dbReference>
<feature type="domain" description="Lantibiotic biosynthesis protein dehydration" evidence="1">
    <location>
        <begin position="165"/>
        <end position="526"/>
    </location>
</feature>
<dbReference type="InterPro" id="IPR025410">
    <property type="entry name" value="Lant_dehyd"/>
</dbReference>
<dbReference type="Pfam" id="PF05147">
    <property type="entry name" value="LANC_like"/>
    <property type="match status" value="1"/>
</dbReference>
<dbReference type="Gene3D" id="1.50.10.10">
    <property type="match status" value="1"/>
</dbReference>
<dbReference type="SUPFAM" id="SSF158745">
    <property type="entry name" value="LanC-like"/>
    <property type="match status" value="1"/>
</dbReference>
<name>A0ABN2SNN8_9PSEU</name>
<dbReference type="Pfam" id="PF13575">
    <property type="entry name" value="DUF4135"/>
    <property type="match status" value="1"/>
</dbReference>
<dbReference type="InterPro" id="IPR007822">
    <property type="entry name" value="LANC-like"/>
</dbReference>
<dbReference type="PRINTS" id="PR01955">
    <property type="entry name" value="LANCFRANKIA"/>
</dbReference>
<comment type="caution">
    <text evidence="2">The sequence shown here is derived from an EMBL/GenBank/DDBJ whole genome shotgun (WGS) entry which is preliminary data.</text>
</comment>
<dbReference type="Proteomes" id="UP001501116">
    <property type="component" value="Unassembled WGS sequence"/>
</dbReference>
<dbReference type="InterPro" id="IPR017146">
    <property type="entry name" value="Lanti_2_LanM"/>
</dbReference>
<organism evidence="2 3">
    <name type="scientific">Amycolatopsis minnesotensis</name>
    <dbReference type="NCBI Taxonomy" id="337894"/>
    <lineage>
        <taxon>Bacteria</taxon>
        <taxon>Bacillati</taxon>
        <taxon>Actinomycetota</taxon>
        <taxon>Actinomycetes</taxon>
        <taxon>Pseudonocardiales</taxon>
        <taxon>Pseudonocardiaceae</taxon>
        <taxon>Amycolatopsis</taxon>
    </lineage>
</organism>
<sequence length="994" mass="107228">MTADDNTRERGRRRLAAWRRDKLATGGVEIDLTRWESDELLLVLGESAEQLSARLPERPEWLAVLSEAWAHPEPADVDGVLTLAAPLLGHCERQLRRDLGWLAPDHPLFARDTRQLAAMVTPVLVREMHAARDRLTGETPEARFSSFADLLREAEFSLEILSRHPVLARELVTELSTWATVRAEFAVRLRDDLPAILPGLTAADVTAIDFGAGDTHRGGRSVAVVTFGDGRRIVYKPRGLATERHFSALLAWANDRGLRHPLRHLQVFDRGEYGWVEFAEPASCTTEAEVTRFFWRQGAQLALLHALRAQDMHSENLIAAGEHPVFVDLESVFVPPIRAHSKETVLRIGLLPNRVVKEDAAGVRAVDMSGMTGAQGAPTPMPLPHWVDAGTDRMRRERDHLPMPATENRAALGSSTVDPWHHRAELLAGFTDAYRLLVAHRDELLAENGPIAAFSGAEARPILRSSMIYARILLESWHPDVLGDALDRSCLFELLAKGHKEVTGREELIASEIRQLTGRDIPAFTVTVGSRDLCDETGVLVPDFYPVSGLDAVREGIAALGEADLTRQRWCIEASLAALAGDRVAPGTPVVPRPLAPPIDVPTALEAATLIGDRLLDTAIAEDRQPRWLTLRLAAERHWVLAPTALDLYDGDAGIALFLACLTELSGRSRYREAAESITTRIVDATGHLADQPAGMFAELGSAVYTLARLGSLWRSDALLDTAADLVQAMIAGLAEDTELDVMSGTAGAALAISVLHAARPDERTELALLTAGTALLARAERHPDGLTVPTMGNRVPMLGYSHGASGVAVALSRIALATGQDRFAEAATSVLRYEHAQFDRAAGGWPDRRDSTPEDAFMNAWCHGAAGIGLARGELLGVLTDPAVAEDLRRAVAAVRRDLLDETGTSVTGFANDSLCHGTLGLVETMLSDPASAEIAKRVAGTIANSVLAGEFRCASPYGTWIPGLLNGAAGIGYGLLRTAAPDRVPSVLAAGG</sequence>
<keyword evidence="3" id="KW-1185">Reference proteome</keyword>
<reference evidence="2 3" key="1">
    <citation type="journal article" date="2019" name="Int. J. Syst. Evol. Microbiol.">
        <title>The Global Catalogue of Microorganisms (GCM) 10K type strain sequencing project: providing services to taxonomists for standard genome sequencing and annotation.</title>
        <authorList>
            <consortium name="The Broad Institute Genomics Platform"/>
            <consortium name="The Broad Institute Genome Sequencing Center for Infectious Disease"/>
            <person name="Wu L."/>
            <person name="Ma J."/>
        </authorList>
    </citation>
    <scope>NUCLEOTIDE SEQUENCE [LARGE SCALE GENOMIC DNA]</scope>
    <source>
        <strain evidence="2 3">JCM 14545</strain>
    </source>
</reference>
<gene>
    <name evidence="2" type="ORF">GCM10009754_80070</name>
</gene>
<dbReference type="CDD" id="cd04792">
    <property type="entry name" value="LanM-like"/>
    <property type="match status" value="1"/>
</dbReference>
<evidence type="ECO:0000259" key="1">
    <source>
        <dbReference type="Pfam" id="PF13575"/>
    </source>
</evidence>
<dbReference type="NCBIfam" id="TIGR03897">
    <property type="entry name" value="lanti_2_LanM"/>
    <property type="match status" value="1"/>
</dbReference>
<evidence type="ECO:0000313" key="2">
    <source>
        <dbReference type="EMBL" id="GAA1989783.1"/>
    </source>
</evidence>
<dbReference type="EMBL" id="BAAANN010000053">
    <property type="protein sequence ID" value="GAA1989783.1"/>
    <property type="molecule type" value="Genomic_DNA"/>
</dbReference>
<evidence type="ECO:0000313" key="3">
    <source>
        <dbReference type="Proteomes" id="UP001501116"/>
    </source>
</evidence>
<dbReference type="PIRSF" id="PIRSF037228">
    <property type="entry name" value="Lant_mod_RumM"/>
    <property type="match status" value="1"/>
</dbReference>
<accession>A0ABN2SNN8</accession>
<dbReference type="PRINTS" id="PR01950">
    <property type="entry name" value="LANCSUPER"/>
</dbReference>